<dbReference type="GO" id="GO:0031505">
    <property type="term" value="P:fungal-type cell wall organization"/>
    <property type="evidence" value="ECO:0007669"/>
    <property type="project" value="TreeGrafter"/>
</dbReference>
<evidence type="ECO:0008006" key="5">
    <source>
        <dbReference type="Google" id="ProtNLM"/>
    </source>
</evidence>
<keyword evidence="2" id="KW-1133">Transmembrane helix</keyword>
<proteinExistence type="predicted"/>
<dbReference type="STRING" id="5539.A0A3E2H5B9"/>
<dbReference type="InterPro" id="IPR052413">
    <property type="entry name" value="SUR7_domain"/>
</dbReference>
<reference evidence="3 4" key="1">
    <citation type="submission" date="2018-05" db="EMBL/GenBank/DDBJ databases">
        <title>Draft genome sequence of Scytalidium lignicola DSM 105466, a ubiquitous saprotrophic fungus.</title>
        <authorList>
            <person name="Buettner E."/>
            <person name="Gebauer A.M."/>
            <person name="Hofrichter M."/>
            <person name="Liers C."/>
            <person name="Kellner H."/>
        </authorList>
    </citation>
    <scope>NUCLEOTIDE SEQUENCE [LARGE SCALE GENOMIC DNA]</scope>
    <source>
        <strain evidence="3 4">DSM 105466</strain>
    </source>
</reference>
<evidence type="ECO:0000256" key="2">
    <source>
        <dbReference type="SAM" id="Phobius"/>
    </source>
</evidence>
<dbReference type="GO" id="GO:0005886">
    <property type="term" value="C:plasma membrane"/>
    <property type="evidence" value="ECO:0007669"/>
    <property type="project" value="InterPro"/>
</dbReference>
<dbReference type="GO" id="GO:0051285">
    <property type="term" value="C:cell cortex of cell tip"/>
    <property type="evidence" value="ECO:0007669"/>
    <property type="project" value="TreeGrafter"/>
</dbReference>
<name>A0A3E2H5B9_SCYLI</name>
<keyword evidence="2" id="KW-0812">Transmembrane</keyword>
<feature type="transmembrane region" description="Helical" evidence="2">
    <location>
        <begin position="258"/>
        <end position="278"/>
    </location>
</feature>
<feature type="transmembrane region" description="Helical" evidence="2">
    <location>
        <begin position="6"/>
        <end position="26"/>
    </location>
</feature>
<dbReference type="EMBL" id="NCSJ02000162">
    <property type="protein sequence ID" value="RFU28487.1"/>
    <property type="molecule type" value="Genomic_DNA"/>
</dbReference>
<evidence type="ECO:0000313" key="4">
    <source>
        <dbReference type="Proteomes" id="UP000258309"/>
    </source>
</evidence>
<sequence length="314" mass="34528">MRFTALLPMACAIVAFVLSMLCLFAGHKPDFMEDYHILTVNTSTLGHTLVNNSASSSGDSGIIGTFIHNITDTIENDLDGIVNDLADKLSAELGIQQWYSLHLMDVCEGTYTPNATAKGAKYNATKCTNQTAMYHFNLEKILNEQLEVGNLHINLSDLGWPDSIQNDINDANAGLDATFVLYVIGITAAGLLILTSPISIFSNGSRLVSLGNLSLAVISFLTLLIASVIVTIFQNKAADVINKYGNDIGAYAYKGKKYLVITWVSVAVMFLATLAWMVEFCVGRRNSRREYTEKRIKTTTPTRRRRWGRGRANV</sequence>
<dbReference type="OMA" id="YSIHVMA"/>
<feature type="transmembrane region" description="Helical" evidence="2">
    <location>
        <begin position="213"/>
        <end position="233"/>
    </location>
</feature>
<dbReference type="PANTHER" id="PTHR28019:SF7">
    <property type="entry name" value="SUR7 PROTEIN"/>
    <property type="match status" value="1"/>
</dbReference>
<feature type="compositionally biased region" description="Basic residues" evidence="1">
    <location>
        <begin position="302"/>
        <end position="314"/>
    </location>
</feature>
<keyword evidence="2" id="KW-0472">Membrane</keyword>
<dbReference type="InterPro" id="IPR009571">
    <property type="entry name" value="SUR7/Rim9-like_fungi"/>
</dbReference>
<dbReference type="OrthoDB" id="4159154at2759"/>
<evidence type="ECO:0000256" key="1">
    <source>
        <dbReference type="SAM" id="MobiDB-lite"/>
    </source>
</evidence>
<dbReference type="Pfam" id="PF06687">
    <property type="entry name" value="SUR7"/>
    <property type="match status" value="1"/>
</dbReference>
<evidence type="ECO:0000313" key="3">
    <source>
        <dbReference type="EMBL" id="RFU28487.1"/>
    </source>
</evidence>
<feature type="transmembrane region" description="Helical" evidence="2">
    <location>
        <begin position="179"/>
        <end position="201"/>
    </location>
</feature>
<keyword evidence="4" id="KW-1185">Reference proteome</keyword>
<gene>
    <name evidence="3" type="ORF">B7463_g7869</name>
</gene>
<feature type="non-terminal residue" evidence="3">
    <location>
        <position position="1"/>
    </location>
</feature>
<feature type="region of interest" description="Disordered" evidence="1">
    <location>
        <begin position="293"/>
        <end position="314"/>
    </location>
</feature>
<dbReference type="PANTHER" id="PTHR28019">
    <property type="entry name" value="CELL MEMBRANE PROTEIN YLR413W-RELATED"/>
    <property type="match status" value="1"/>
</dbReference>
<protein>
    <recommendedName>
        <fullName evidence="5">Actin cortical patch SUR7/pH-response regulator PalI</fullName>
    </recommendedName>
</protein>
<organism evidence="3 4">
    <name type="scientific">Scytalidium lignicola</name>
    <name type="common">Hyphomycete</name>
    <dbReference type="NCBI Taxonomy" id="5539"/>
    <lineage>
        <taxon>Eukaryota</taxon>
        <taxon>Fungi</taxon>
        <taxon>Dikarya</taxon>
        <taxon>Ascomycota</taxon>
        <taxon>Pezizomycotina</taxon>
        <taxon>Leotiomycetes</taxon>
        <taxon>Leotiomycetes incertae sedis</taxon>
        <taxon>Scytalidium</taxon>
    </lineage>
</organism>
<dbReference type="AlphaFoldDB" id="A0A3E2H5B9"/>
<comment type="caution">
    <text evidence="3">The sequence shown here is derived from an EMBL/GenBank/DDBJ whole genome shotgun (WGS) entry which is preliminary data.</text>
</comment>
<dbReference type="Proteomes" id="UP000258309">
    <property type="component" value="Unassembled WGS sequence"/>
</dbReference>
<feature type="non-terminal residue" evidence="3">
    <location>
        <position position="314"/>
    </location>
</feature>
<accession>A0A3E2H5B9</accession>